<keyword evidence="3" id="KW-1185">Reference proteome</keyword>
<name>A0A0P1BPL8_9BASI</name>
<feature type="region of interest" description="Disordered" evidence="1">
    <location>
        <begin position="28"/>
        <end position="48"/>
    </location>
</feature>
<dbReference type="AlphaFoldDB" id="A0A0P1BPL8"/>
<reference evidence="2 3" key="1">
    <citation type="submission" date="2014-09" db="EMBL/GenBank/DDBJ databases">
        <authorList>
            <person name="Magalhaes I.L.F."/>
            <person name="Oliveira U."/>
            <person name="Santos F.R."/>
            <person name="Vidigal T.H.D.A."/>
            <person name="Brescovit A.D."/>
            <person name="Santos A.J."/>
        </authorList>
    </citation>
    <scope>NUCLEOTIDE SEQUENCE [LARGE SCALE GENOMIC DNA]</scope>
</reference>
<evidence type="ECO:0000313" key="2">
    <source>
        <dbReference type="EMBL" id="CEH18895.1"/>
    </source>
</evidence>
<accession>A0A0P1BPL8</accession>
<organism evidence="2 3">
    <name type="scientific">Ceraceosorus bombacis</name>
    <dbReference type="NCBI Taxonomy" id="401625"/>
    <lineage>
        <taxon>Eukaryota</taxon>
        <taxon>Fungi</taxon>
        <taxon>Dikarya</taxon>
        <taxon>Basidiomycota</taxon>
        <taxon>Ustilaginomycotina</taxon>
        <taxon>Exobasidiomycetes</taxon>
        <taxon>Ceraceosorales</taxon>
        <taxon>Ceraceosoraceae</taxon>
        <taxon>Ceraceosorus</taxon>
    </lineage>
</organism>
<feature type="compositionally biased region" description="Basic and acidic residues" evidence="1">
    <location>
        <begin position="35"/>
        <end position="44"/>
    </location>
</feature>
<evidence type="ECO:0000256" key="1">
    <source>
        <dbReference type="SAM" id="MobiDB-lite"/>
    </source>
</evidence>
<protein>
    <submittedName>
        <fullName evidence="2">Uncharacterized protein</fullName>
    </submittedName>
</protein>
<evidence type="ECO:0000313" key="3">
    <source>
        <dbReference type="Proteomes" id="UP000054845"/>
    </source>
</evidence>
<dbReference type="Proteomes" id="UP000054845">
    <property type="component" value="Unassembled WGS sequence"/>
</dbReference>
<sequence>MALHKLHLASMAVRDGCSHEWDSSSLATSSASLSQHERNRERPALKSCSAVQPEATTYLCPRVIPTDESG</sequence>
<dbReference type="EMBL" id="CCYA01000276">
    <property type="protein sequence ID" value="CEH18895.1"/>
    <property type="molecule type" value="Genomic_DNA"/>
</dbReference>
<proteinExistence type="predicted"/>